<keyword evidence="3" id="KW-0808">Transferase</keyword>
<dbReference type="SUPFAM" id="SSF52172">
    <property type="entry name" value="CheY-like"/>
    <property type="match status" value="1"/>
</dbReference>
<gene>
    <name evidence="3" type="ORF">LNV07_05620</name>
</gene>
<keyword evidence="3" id="KW-0418">Kinase</keyword>
<proteinExistence type="predicted"/>
<dbReference type="InterPro" id="IPR011006">
    <property type="entry name" value="CheY-like_superfamily"/>
</dbReference>
<dbReference type="GO" id="GO:0016301">
    <property type="term" value="F:kinase activity"/>
    <property type="evidence" value="ECO:0007669"/>
    <property type="project" value="UniProtKB-KW"/>
</dbReference>
<comment type="caution">
    <text evidence="3">The sequence shown here is derived from an EMBL/GenBank/DDBJ whole genome shotgun (WGS) entry which is preliminary data.</text>
</comment>
<evidence type="ECO:0000259" key="2">
    <source>
        <dbReference type="PROSITE" id="PS50110"/>
    </source>
</evidence>
<dbReference type="Gene3D" id="3.40.50.2300">
    <property type="match status" value="1"/>
</dbReference>
<organism evidence="3 4">
    <name type="scientific">Roseateles oligotrophus</name>
    <dbReference type="NCBI Taxonomy" id="1769250"/>
    <lineage>
        <taxon>Bacteria</taxon>
        <taxon>Pseudomonadati</taxon>
        <taxon>Pseudomonadota</taxon>
        <taxon>Betaproteobacteria</taxon>
        <taxon>Burkholderiales</taxon>
        <taxon>Sphaerotilaceae</taxon>
        <taxon>Roseateles</taxon>
    </lineage>
</organism>
<comment type="caution">
    <text evidence="1">Lacks conserved residue(s) required for the propagation of feature annotation.</text>
</comment>
<dbReference type="Proteomes" id="UP001209701">
    <property type="component" value="Unassembled WGS sequence"/>
</dbReference>
<protein>
    <submittedName>
        <fullName evidence="3">Histidine kinase</fullName>
    </submittedName>
</protein>
<evidence type="ECO:0000313" key="3">
    <source>
        <dbReference type="EMBL" id="MCV2367568.1"/>
    </source>
</evidence>
<evidence type="ECO:0000313" key="4">
    <source>
        <dbReference type="Proteomes" id="UP001209701"/>
    </source>
</evidence>
<sequence length="136" mass="14916">MTGQEKPRGGVNSPEILIIEHSAMVGNIIVSTARQLGLHTLRLVSNARSAHHFMEHQAFVGLIAALDDEEEALALIQKLRTGKFRSPENMPVAITTGFCGTDLALRLKALGPRRILIKPFKIRDLVTTIEALTDQP</sequence>
<evidence type="ECO:0000256" key="1">
    <source>
        <dbReference type="PROSITE-ProRule" id="PRU00169"/>
    </source>
</evidence>
<name>A0ABT2YB87_9BURK</name>
<accession>A0ABT2YB87</accession>
<dbReference type="EMBL" id="JAJIRN010000002">
    <property type="protein sequence ID" value="MCV2367568.1"/>
    <property type="molecule type" value="Genomic_DNA"/>
</dbReference>
<keyword evidence="4" id="KW-1185">Reference proteome</keyword>
<dbReference type="InterPro" id="IPR001789">
    <property type="entry name" value="Sig_transdc_resp-reg_receiver"/>
</dbReference>
<dbReference type="SMART" id="SM00448">
    <property type="entry name" value="REC"/>
    <property type="match status" value="1"/>
</dbReference>
<dbReference type="RefSeq" id="WP_263570183.1">
    <property type="nucleotide sequence ID" value="NZ_JAJIRN010000002.1"/>
</dbReference>
<dbReference type="PROSITE" id="PS50110">
    <property type="entry name" value="RESPONSE_REGULATORY"/>
    <property type="match status" value="1"/>
</dbReference>
<reference evidence="3 4" key="1">
    <citation type="submission" date="2021-11" db="EMBL/GenBank/DDBJ databases">
        <authorList>
            <person name="Liang Q."/>
            <person name="Mou H."/>
            <person name="Liu Z."/>
        </authorList>
    </citation>
    <scope>NUCLEOTIDE SEQUENCE [LARGE SCALE GENOMIC DNA]</scope>
    <source>
        <strain evidence="3 4">CHU3</strain>
    </source>
</reference>
<feature type="domain" description="Response regulatory" evidence="2">
    <location>
        <begin position="15"/>
        <end position="133"/>
    </location>
</feature>